<dbReference type="PROSITE" id="PS00079">
    <property type="entry name" value="MULTICOPPER_OXIDASE1"/>
    <property type="match status" value="1"/>
</dbReference>
<dbReference type="SUPFAM" id="SSF49503">
    <property type="entry name" value="Cupredoxins"/>
    <property type="match status" value="1"/>
</dbReference>
<accession>A0A917JXM0</accession>
<dbReference type="RefSeq" id="WP_188987797.1">
    <property type="nucleotide sequence ID" value="NZ_BAAAHC010000013.1"/>
</dbReference>
<dbReference type="Gene3D" id="2.60.40.420">
    <property type="entry name" value="Cupredoxins - blue copper proteins"/>
    <property type="match status" value="1"/>
</dbReference>
<keyword evidence="6" id="KW-1185">Reference proteome</keyword>
<evidence type="ECO:0000256" key="2">
    <source>
        <dbReference type="SAM" id="SignalP"/>
    </source>
</evidence>
<dbReference type="EMBL" id="BMMT01000009">
    <property type="protein sequence ID" value="GGI89259.1"/>
    <property type="molecule type" value="Genomic_DNA"/>
</dbReference>
<reference evidence="4 5" key="1">
    <citation type="journal article" date="2014" name="Int. J. Syst. Evol. Microbiol.">
        <title>Complete genome sequence of Corynebacterium casei LMG S-19264T (=DSM 44701T), isolated from a smear-ripened cheese.</title>
        <authorList>
            <consortium name="US DOE Joint Genome Institute (JGI-PGF)"/>
            <person name="Walter F."/>
            <person name="Albersmeier A."/>
            <person name="Kalinowski J."/>
            <person name="Ruckert C."/>
        </authorList>
    </citation>
    <scope>NUCLEOTIDE SEQUENCE [LARGE SCALE GENOMIC DNA]</scope>
    <source>
        <strain evidence="4 5">CGMCC 4.7206</strain>
    </source>
</reference>
<comment type="caution">
    <text evidence="4">The sequence shown here is derived from an EMBL/GenBank/DDBJ whole genome shotgun (WGS) entry which is preliminary data.</text>
</comment>
<dbReference type="InterPro" id="IPR033138">
    <property type="entry name" value="Cu_oxidase_CS"/>
</dbReference>
<gene>
    <name evidence="3" type="ORF">GCM10009545_37140</name>
    <name evidence="4" type="ORF">GCM10011581_27940</name>
</gene>
<proteinExistence type="predicted"/>
<dbReference type="Proteomes" id="UP000597989">
    <property type="component" value="Unassembled WGS sequence"/>
</dbReference>
<evidence type="ECO:0000256" key="1">
    <source>
        <dbReference type="ARBA" id="ARBA00022723"/>
    </source>
</evidence>
<name>A0A917JXM0_9PSEU</name>
<reference evidence="4" key="3">
    <citation type="submission" date="2020-09" db="EMBL/GenBank/DDBJ databases">
        <authorList>
            <person name="Sun Q."/>
            <person name="Zhou Y."/>
        </authorList>
    </citation>
    <scope>NUCLEOTIDE SEQUENCE</scope>
    <source>
        <strain evidence="4">CGMCC 4.7206</strain>
    </source>
</reference>
<dbReference type="Proteomes" id="UP001500220">
    <property type="component" value="Unassembled WGS sequence"/>
</dbReference>
<keyword evidence="2" id="KW-0732">Signal</keyword>
<keyword evidence="1" id="KW-0479">Metal-binding</keyword>
<evidence type="ECO:0000313" key="5">
    <source>
        <dbReference type="Proteomes" id="UP000597989"/>
    </source>
</evidence>
<dbReference type="EMBL" id="BAAAHC010000013">
    <property type="protein sequence ID" value="GAA0531191.1"/>
    <property type="molecule type" value="Genomic_DNA"/>
</dbReference>
<reference evidence="3" key="4">
    <citation type="submission" date="2023-12" db="EMBL/GenBank/DDBJ databases">
        <authorList>
            <person name="Sun Q."/>
            <person name="Inoue M."/>
        </authorList>
    </citation>
    <scope>NUCLEOTIDE SEQUENCE</scope>
    <source>
        <strain evidence="3">JCM 10664</strain>
    </source>
</reference>
<dbReference type="AlphaFoldDB" id="A0A917JXM0"/>
<protein>
    <submittedName>
        <fullName evidence="4">Uncharacterized protein</fullName>
    </submittedName>
</protein>
<reference evidence="3 6" key="2">
    <citation type="journal article" date="2019" name="Int. J. Syst. Evol. Microbiol.">
        <title>The Global Catalogue of Microorganisms (GCM) 10K type strain sequencing project: providing services to taxonomists for standard genome sequencing and annotation.</title>
        <authorList>
            <consortium name="The Broad Institute Genomics Platform"/>
            <consortium name="The Broad Institute Genome Sequencing Center for Infectious Disease"/>
            <person name="Wu L."/>
            <person name="Ma J."/>
        </authorList>
    </citation>
    <scope>NUCLEOTIDE SEQUENCE [LARGE SCALE GENOMIC DNA]</scope>
    <source>
        <strain evidence="3 6">JCM 10664</strain>
    </source>
</reference>
<dbReference type="GO" id="GO:0046872">
    <property type="term" value="F:metal ion binding"/>
    <property type="evidence" value="ECO:0007669"/>
    <property type="project" value="UniProtKB-KW"/>
</dbReference>
<feature type="chain" id="PRO_5038068989" evidence="2">
    <location>
        <begin position="23"/>
        <end position="124"/>
    </location>
</feature>
<evidence type="ECO:0000313" key="4">
    <source>
        <dbReference type="EMBL" id="GGI89259.1"/>
    </source>
</evidence>
<sequence length="124" mass="13002">MRRFASCALVAAAMFPVGCATGEQPPTAPPASTVVTVGLTEFSLDLSRDVVPPGPVTFVAQQHGQASHALVVEGPGLPGVQTPVIQRGGEDQQLTATLQPGTYRLWCPVGRHREQGMTATLTVR</sequence>
<feature type="signal peptide" evidence="2">
    <location>
        <begin position="1"/>
        <end position="22"/>
    </location>
</feature>
<dbReference type="InterPro" id="IPR008972">
    <property type="entry name" value="Cupredoxin"/>
</dbReference>
<organism evidence="4 5">
    <name type="scientific">Saccharopolyspora thermophila</name>
    <dbReference type="NCBI Taxonomy" id="89367"/>
    <lineage>
        <taxon>Bacteria</taxon>
        <taxon>Bacillati</taxon>
        <taxon>Actinomycetota</taxon>
        <taxon>Actinomycetes</taxon>
        <taxon>Pseudonocardiales</taxon>
        <taxon>Pseudonocardiaceae</taxon>
        <taxon>Saccharopolyspora</taxon>
    </lineage>
</organism>
<evidence type="ECO:0000313" key="3">
    <source>
        <dbReference type="EMBL" id="GAA0531191.1"/>
    </source>
</evidence>
<evidence type="ECO:0000313" key="6">
    <source>
        <dbReference type="Proteomes" id="UP001500220"/>
    </source>
</evidence>